<dbReference type="InterPro" id="IPR036864">
    <property type="entry name" value="Zn2-C6_fun-type_DNA-bd_sf"/>
</dbReference>
<evidence type="ECO:0000256" key="2">
    <source>
        <dbReference type="SAM" id="MobiDB-lite"/>
    </source>
</evidence>
<dbReference type="EMBL" id="CAJMWY010004176">
    <property type="protein sequence ID" value="CAE6522460.1"/>
    <property type="molecule type" value="Genomic_DNA"/>
</dbReference>
<feature type="domain" description="Zn(2)-C6 fungal-type" evidence="3">
    <location>
        <begin position="9"/>
        <end position="37"/>
    </location>
</feature>
<dbReference type="AlphaFoldDB" id="A0A8H3DAZ0"/>
<dbReference type="GO" id="GO:0005634">
    <property type="term" value="C:nucleus"/>
    <property type="evidence" value="ECO:0007669"/>
    <property type="project" value="TreeGrafter"/>
</dbReference>
<protein>
    <recommendedName>
        <fullName evidence="3">Zn(2)-C6 fungal-type domain-containing protein</fullName>
    </recommendedName>
</protein>
<dbReference type="PANTHER" id="PTHR37534">
    <property type="entry name" value="TRANSCRIPTIONAL ACTIVATOR PROTEIN UGA3"/>
    <property type="match status" value="1"/>
</dbReference>
<comment type="caution">
    <text evidence="4">The sequence shown here is derived from an EMBL/GenBank/DDBJ whole genome shotgun (WGS) entry which is preliminary data.</text>
</comment>
<evidence type="ECO:0000259" key="3">
    <source>
        <dbReference type="PROSITE" id="PS50048"/>
    </source>
</evidence>
<gene>
    <name evidence="4" type="ORF">RDB_LOCUS158533</name>
</gene>
<dbReference type="PROSITE" id="PS50048">
    <property type="entry name" value="ZN2_CY6_FUNGAL_2"/>
    <property type="match status" value="1"/>
</dbReference>
<evidence type="ECO:0000313" key="5">
    <source>
        <dbReference type="Proteomes" id="UP000663861"/>
    </source>
</evidence>
<evidence type="ECO:0000256" key="1">
    <source>
        <dbReference type="ARBA" id="ARBA00023242"/>
    </source>
</evidence>
<proteinExistence type="predicted"/>
<dbReference type="InterPro" id="IPR001138">
    <property type="entry name" value="Zn2Cys6_DnaBD"/>
</dbReference>
<dbReference type="GO" id="GO:0000976">
    <property type="term" value="F:transcription cis-regulatory region binding"/>
    <property type="evidence" value="ECO:0007669"/>
    <property type="project" value="TreeGrafter"/>
</dbReference>
<feature type="non-terminal residue" evidence="4">
    <location>
        <position position="1"/>
    </location>
</feature>
<dbReference type="GO" id="GO:0008270">
    <property type="term" value="F:zinc ion binding"/>
    <property type="evidence" value="ECO:0007669"/>
    <property type="project" value="InterPro"/>
</dbReference>
<dbReference type="SMART" id="SM00066">
    <property type="entry name" value="GAL4"/>
    <property type="match status" value="1"/>
</dbReference>
<reference evidence="4" key="1">
    <citation type="submission" date="2021-01" db="EMBL/GenBank/DDBJ databases">
        <authorList>
            <person name="Kaushik A."/>
        </authorList>
    </citation>
    <scope>NUCLEOTIDE SEQUENCE</scope>
    <source>
        <strain evidence="4">AG4-RS23</strain>
    </source>
</reference>
<dbReference type="Gene3D" id="4.10.240.10">
    <property type="entry name" value="Zn(2)-C6 fungal-type DNA-binding domain"/>
    <property type="match status" value="1"/>
</dbReference>
<feature type="compositionally biased region" description="Polar residues" evidence="2">
    <location>
        <begin position="63"/>
        <end position="82"/>
    </location>
</feature>
<dbReference type="GO" id="GO:0045944">
    <property type="term" value="P:positive regulation of transcription by RNA polymerase II"/>
    <property type="evidence" value="ECO:0007669"/>
    <property type="project" value="TreeGrafter"/>
</dbReference>
<dbReference type="PANTHER" id="PTHR37534:SF7">
    <property type="entry name" value="TRANSCRIPTIONAL ACTIVATOR PROTEIN UGA3"/>
    <property type="match status" value="1"/>
</dbReference>
<dbReference type="CDD" id="cd00067">
    <property type="entry name" value="GAL4"/>
    <property type="match status" value="1"/>
</dbReference>
<name>A0A8H3DAZ0_9AGAM</name>
<feature type="region of interest" description="Disordered" evidence="2">
    <location>
        <begin position="48"/>
        <end position="90"/>
    </location>
</feature>
<dbReference type="Pfam" id="PF00172">
    <property type="entry name" value="Zn_clus"/>
    <property type="match status" value="1"/>
</dbReference>
<evidence type="ECO:0000313" key="4">
    <source>
        <dbReference type="EMBL" id="CAE6522460.1"/>
    </source>
</evidence>
<keyword evidence="1" id="KW-0539">Nucleus</keyword>
<dbReference type="PROSITE" id="PS00463">
    <property type="entry name" value="ZN2_CY6_FUNGAL_1"/>
    <property type="match status" value="1"/>
</dbReference>
<dbReference type="Proteomes" id="UP000663861">
    <property type="component" value="Unassembled WGS sequence"/>
</dbReference>
<accession>A0A8H3DAZ0</accession>
<sequence length="557" mass="61515">MSSTRSTTGCLACKIKRKKCDETKPHCLRCQKSRMGCPGYTYIEHPNKSNKKLRTLPAPRTRVGQSRATADQSTPLESTQEPGLQPQDHLSLGHDMVPPQALYNLPSTSVGMGVRAPVPSFTGSFQHSLFGFNATPRSTIDAPNLDPISIPPGTSATAPMTSGQASLLEALFSLNQGPNLDPPPQFAQPTNDLLSGSDVVSRCLPLDAKVQDDATKYEDEDLEGVASVICRQPVLDRTAESNALPFVLQSYARWISRLALDPLKVTHIARDFVFSQFGDGYQSRWIIALLANIGNRIGSVEIVEVNPNPMLPALQGAMRQRLAVVKSRPNPEIHELVKTLDSTLEAMLVHFFVSPFSEAMILRYEAAPIFRQLCPGPPDSPINLPWALQHPLTCLRHYAYLDILFSIGADMPTLFRYEVTIPGSQPSNPYQSVPVIQSDGVVQWLHGMPDQLILLFAKINSMQQGGLVPNDETIALIEQEIRETRAFDGTSSGALLSMMRLVVQECWRQTAYVYLYMAVCGDSCNTPRVKEAFKRYMGLLHGIKPGRLPDEFLILTF</sequence>
<dbReference type="SUPFAM" id="SSF57701">
    <property type="entry name" value="Zn2/Cys6 DNA-binding domain"/>
    <property type="match status" value="1"/>
</dbReference>
<dbReference type="GO" id="GO:0000981">
    <property type="term" value="F:DNA-binding transcription factor activity, RNA polymerase II-specific"/>
    <property type="evidence" value="ECO:0007669"/>
    <property type="project" value="InterPro"/>
</dbReference>
<organism evidence="4 5">
    <name type="scientific">Rhizoctonia solani</name>
    <dbReference type="NCBI Taxonomy" id="456999"/>
    <lineage>
        <taxon>Eukaryota</taxon>
        <taxon>Fungi</taxon>
        <taxon>Dikarya</taxon>
        <taxon>Basidiomycota</taxon>
        <taxon>Agaricomycotina</taxon>
        <taxon>Agaricomycetes</taxon>
        <taxon>Cantharellales</taxon>
        <taxon>Ceratobasidiaceae</taxon>
        <taxon>Rhizoctonia</taxon>
    </lineage>
</organism>